<keyword evidence="1" id="KW-0472">Membrane</keyword>
<gene>
    <name evidence="2" type="ORF">Dret_2540</name>
</gene>
<organism evidence="2 3">
    <name type="scientific">Desulfohalobium retbaense (strain ATCC 49708 / DSM 5692 / JCM 16813 / HR100)</name>
    <dbReference type="NCBI Taxonomy" id="485915"/>
    <lineage>
        <taxon>Bacteria</taxon>
        <taxon>Pseudomonadati</taxon>
        <taxon>Thermodesulfobacteriota</taxon>
        <taxon>Desulfovibrionia</taxon>
        <taxon>Desulfovibrionales</taxon>
        <taxon>Desulfohalobiaceae</taxon>
        <taxon>Desulfohalobium</taxon>
    </lineage>
</organism>
<name>C8X5W9_DESRD</name>
<reference evidence="2 3" key="1">
    <citation type="journal article" date="2010" name="Stand. Genomic Sci.">
        <title>Complete genome sequence of Desulfohalobium retbaense type strain (HR(100)).</title>
        <authorList>
            <person name="Spring S."/>
            <person name="Nolan M."/>
            <person name="Lapidus A."/>
            <person name="Glavina Del Rio T."/>
            <person name="Copeland A."/>
            <person name="Tice H."/>
            <person name="Cheng J.F."/>
            <person name="Lucas S."/>
            <person name="Land M."/>
            <person name="Chen F."/>
            <person name="Bruce D."/>
            <person name="Goodwin L."/>
            <person name="Pitluck S."/>
            <person name="Ivanova N."/>
            <person name="Mavromatis K."/>
            <person name="Mikhailova N."/>
            <person name="Pati A."/>
            <person name="Chen A."/>
            <person name="Palaniappan K."/>
            <person name="Hauser L."/>
            <person name="Chang Y.J."/>
            <person name="Jeffries C.D."/>
            <person name="Munk C."/>
            <person name="Kiss H."/>
            <person name="Chain P."/>
            <person name="Han C."/>
            <person name="Brettin T."/>
            <person name="Detter J.C."/>
            <person name="Schuler E."/>
            <person name="Goker M."/>
            <person name="Rohde M."/>
            <person name="Bristow J."/>
            <person name="Eisen J.A."/>
            <person name="Markowitz V."/>
            <person name="Hugenholtz P."/>
            <person name="Kyrpides N.C."/>
            <person name="Klenk H.P."/>
        </authorList>
    </citation>
    <scope>NUCLEOTIDE SEQUENCE [LARGE SCALE GENOMIC DNA]</scope>
    <source>
        <strain evidence="2 3">DSM 5692</strain>
        <plasmid evidence="3">Plasmid pDRET01</plasmid>
    </source>
</reference>
<sequence length="42" mass="4867">MIRYGLLTICYDSLRVVDGLLILANNILGLLYFFDQGFQKKK</sequence>
<keyword evidence="3" id="KW-1185">Reference proteome</keyword>
<dbReference type="KEGG" id="drt:Dret_2540"/>
<evidence type="ECO:0000313" key="2">
    <source>
        <dbReference type="EMBL" id="ACV69816.1"/>
    </source>
</evidence>
<geneLocation type="plasmid" evidence="2 3">
    <name>pDRET01</name>
</geneLocation>
<dbReference type="HOGENOM" id="CLU_3250563_0_0_7"/>
<proteinExistence type="predicted"/>
<evidence type="ECO:0000313" key="3">
    <source>
        <dbReference type="Proteomes" id="UP000001052"/>
    </source>
</evidence>
<protein>
    <submittedName>
        <fullName evidence="2">Uncharacterized protein</fullName>
    </submittedName>
</protein>
<feature type="transmembrane region" description="Helical" evidence="1">
    <location>
        <begin position="16"/>
        <end position="34"/>
    </location>
</feature>
<keyword evidence="1" id="KW-1133">Transmembrane helix</keyword>
<keyword evidence="2" id="KW-0614">Plasmid</keyword>
<evidence type="ECO:0000256" key="1">
    <source>
        <dbReference type="SAM" id="Phobius"/>
    </source>
</evidence>
<accession>C8X5W9</accession>
<dbReference type="Proteomes" id="UP000001052">
    <property type="component" value="Plasmid pDRET01"/>
</dbReference>
<dbReference type="EMBL" id="CP001735">
    <property type="protein sequence ID" value="ACV69816.1"/>
    <property type="molecule type" value="Genomic_DNA"/>
</dbReference>
<keyword evidence="1" id="KW-0812">Transmembrane</keyword>
<dbReference type="AlphaFoldDB" id="C8X5W9"/>